<name>A0A497EVB2_9CREN</name>
<dbReference type="InterPro" id="IPR002173">
    <property type="entry name" value="Carboh/pur_kinase_PfkB_CS"/>
</dbReference>
<dbReference type="SUPFAM" id="SSF53613">
    <property type="entry name" value="Ribokinase-like"/>
    <property type="match status" value="1"/>
</dbReference>
<dbReference type="GO" id="GO:0016301">
    <property type="term" value="F:kinase activity"/>
    <property type="evidence" value="ECO:0007669"/>
    <property type="project" value="UniProtKB-KW"/>
</dbReference>
<evidence type="ECO:0000256" key="4">
    <source>
        <dbReference type="RuleBase" id="RU003704"/>
    </source>
</evidence>
<keyword evidence="2 4" id="KW-0808">Transferase</keyword>
<evidence type="ECO:0000313" key="6">
    <source>
        <dbReference type="EMBL" id="RLE51323.1"/>
    </source>
</evidence>
<dbReference type="Proteomes" id="UP000281962">
    <property type="component" value="Unassembled WGS sequence"/>
</dbReference>
<dbReference type="PROSITE" id="PS00584">
    <property type="entry name" value="PFKB_KINASES_2"/>
    <property type="match status" value="1"/>
</dbReference>
<evidence type="ECO:0000313" key="7">
    <source>
        <dbReference type="Proteomes" id="UP000281962"/>
    </source>
</evidence>
<dbReference type="PANTHER" id="PTHR10584">
    <property type="entry name" value="SUGAR KINASE"/>
    <property type="match status" value="1"/>
</dbReference>
<evidence type="ECO:0000256" key="3">
    <source>
        <dbReference type="ARBA" id="ARBA00022777"/>
    </source>
</evidence>
<dbReference type="Gene3D" id="3.40.1190.20">
    <property type="match status" value="1"/>
</dbReference>
<dbReference type="Pfam" id="PF00294">
    <property type="entry name" value="PfkB"/>
    <property type="match status" value="1"/>
</dbReference>
<dbReference type="GO" id="GO:0006796">
    <property type="term" value="P:phosphate-containing compound metabolic process"/>
    <property type="evidence" value="ECO:0007669"/>
    <property type="project" value="UniProtKB-ARBA"/>
</dbReference>
<dbReference type="InterPro" id="IPR011611">
    <property type="entry name" value="PfkB_dom"/>
</dbReference>
<dbReference type="AlphaFoldDB" id="A0A497EVB2"/>
<dbReference type="EMBL" id="QMQY01000007">
    <property type="protein sequence ID" value="RLE51323.1"/>
    <property type="molecule type" value="Genomic_DNA"/>
</dbReference>
<organism evidence="6 7">
    <name type="scientific">Thermoproteota archaeon</name>
    <dbReference type="NCBI Taxonomy" id="2056631"/>
    <lineage>
        <taxon>Archaea</taxon>
        <taxon>Thermoproteota</taxon>
    </lineage>
</organism>
<dbReference type="InterPro" id="IPR029056">
    <property type="entry name" value="Ribokinase-like"/>
</dbReference>
<feature type="domain" description="Carbohydrate kinase PfkB" evidence="5">
    <location>
        <begin position="86"/>
        <end position="376"/>
    </location>
</feature>
<gene>
    <name evidence="6" type="ORF">DRJ21_00410</name>
</gene>
<reference evidence="6 7" key="1">
    <citation type="submission" date="2018-06" db="EMBL/GenBank/DDBJ databases">
        <title>Extensive metabolic versatility and redundancy in microbially diverse, dynamic hydrothermal sediments.</title>
        <authorList>
            <person name="Dombrowski N."/>
            <person name="Teske A."/>
            <person name="Baker B.J."/>
        </authorList>
    </citation>
    <scope>NUCLEOTIDE SEQUENCE [LARGE SCALE GENOMIC DNA]</scope>
    <source>
        <strain evidence="6">B30_G17</strain>
    </source>
</reference>
<dbReference type="InterPro" id="IPR002139">
    <property type="entry name" value="Ribo/fructo_kinase"/>
</dbReference>
<comment type="similarity">
    <text evidence="1 4">Belongs to the carbohydrate kinase PfkB family.</text>
</comment>
<dbReference type="PANTHER" id="PTHR10584:SF166">
    <property type="entry name" value="RIBOKINASE"/>
    <property type="match status" value="1"/>
</dbReference>
<evidence type="ECO:0000259" key="5">
    <source>
        <dbReference type="Pfam" id="PF00294"/>
    </source>
</evidence>
<evidence type="ECO:0000256" key="1">
    <source>
        <dbReference type="ARBA" id="ARBA00010688"/>
    </source>
</evidence>
<protein>
    <recommendedName>
        <fullName evidence="5">Carbohydrate kinase PfkB domain-containing protein</fullName>
    </recommendedName>
</protein>
<evidence type="ECO:0000256" key="2">
    <source>
        <dbReference type="ARBA" id="ARBA00022679"/>
    </source>
</evidence>
<sequence>NRAVWVNWYKPTLLGRWLITFITPVNMMSLKEIKETFDKLFRLYVESITKFCIDFGFDLAEYHDMLEEIYIGRVIENSKNFVNKLDVTVFGSVSTDIIVSFDKMPRNDESLLAKIITITSGGSAANVAIGLSRLGVKSAFIGKIGTDENSRLALMELKNEGVDISSIIVVKGATIPRSIIFIKKGLKKILTIADEKTLSLSTPSEVDWSKIDLSNIIYIGEVYVEVASAIASYAKSKGKTVVYRVLTPYAKMGLNKIENIISNSNHIIMNEVSWKILQKSSKNQVNSPKDLLKLGVDSIIVTKGKRGAEIYTKQEKRLIPAIKVETVDSTGAGDAFSAGFIWSLIRGESLIDAVKIANIIAGISTTKLGAKNSLPKLSEIKDKIILG</sequence>
<keyword evidence="3 4" id="KW-0418">Kinase</keyword>
<feature type="non-terminal residue" evidence="6">
    <location>
        <position position="1"/>
    </location>
</feature>
<dbReference type="PRINTS" id="PR00990">
    <property type="entry name" value="RIBOKINASE"/>
</dbReference>
<proteinExistence type="inferred from homology"/>
<comment type="caution">
    <text evidence="6">The sequence shown here is derived from an EMBL/GenBank/DDBJ whole genome shotgun (WGS) entry which is preliminary data.</text>
</comment>
<dbReference type="PROSITE" id="PS00583">
    <property type="entry name" value="PFKB_KINASES_1"/>
    <property type="match status" value="1"/>
</dbReference>
<accession>A0A497EVB2</accession>